<dbReference type="AlphaFoldDB" id="A0A0F6SRD5"/>
<sequence length="241" mass="26794">MENTYQQFHQSDAIRDHVFPIVDTSRGKVEFLGTGFIIGQRNFALTAGHVIEHALEPAALFIVEGGWLLFSICAQESHPHEDLALIELTPPTAETNWTTFFSFNHRDTRSSLTYHLWGYPEDAAIELLSLGQGIRPDLVYSTGHVRRRLSGVPLPAIRGSQFIEVSEVAGAGCSGSPLFNSFGNSNWDLCAVYVGERINDRSTSVGYAIVLDQIAEWVPELLGHPLEKELNNPHPRWSTPL</sequence>
<dbReference type="Gene3D" id="2.40.10.120">
    <property type="match status" value="1"/>
</dbReference>
<evidence type="ECO:0008006" key="3">
    <source>
        <dbReference type="Google" id="ProtNLM"/>
    </source>
</evidence>
<accession>A0A0F6SRD5</accession>
<dbReference type="EMBL" id="CP011309">
    <property type="protein sequence ID" value="AKF27769.1"/>
    <property type="molecule type" value="Genomic_DNA"/>
</dbReference>
<gene>
    <name evidence="1" type="ORF">YH66_09505</name>
</gene>
<keyword evidence="2" id="KW-1185">Reference proteome</keyword>
<protein>
    <recommendedName>
        <fullName evidence="3">Trypsin</fullName>
    </recommendedName>
</protein>
<dbReference type="SUPFAM" id="SSF50494">
    <property type="entry name" value="Trypsin-like serine proteases"/>
    <property type="match status" value="1"/>
</dbReference>
<reference evidence="1 2" key="1">
    <citation type="submission" date="2015-04" db="EMBL/GenBank/DDBJ databases">
        <title>Complete Genome Sequence of Brevibacterium flavum ATCC 15168.</title>
        <authorList>
            <person name="Ahn J."/>
            <person name="Park G."/>
            <person name="Jeon W."/>
            <person name="Jang Y."/>
            <person name="Jang M."/>
            <person name="Lee H."/>
            <person name="Lee H."/>
        </authorList>
    </citation>
    <scope>NUCLEOTIDE SEQUENCE [LARGE SCALE GENOMIC DNA]</scope>
    <source>
        <strain evidence="1 2">ATCC 15168</strain>
    </source>
</reference>
<dbReference type="Proteomes" id="UP000034037">
    <property type="component" value="Chromosome"/>
</dbReference>
<dbReference type="HOGENOM" id="CLU_1150144_0_0_11"/>
<dbReference type="PATRIC" id="fig|92706.3.peg.1983"/>
<evidence type="ECO:0000313" key="2">
    <source>
        <dbReference type="Proteomes" id="UP000034037"/>
    </source>
</evidence>
<evidence type="ECO:0000313" key="1">
    <source>
        <dbReference type="EMBL" id="AKF27769.1"/>
    </source>
</evidence>
<dbReference type="InterPro" id="IPR009003">
    <property type="entry name" value="Peptidase_S1_PA"/>
</dbReference>
<proteinExistence type="predicted"/>
<name>A0A0F6SRD5_9CORY</name>
<organism evidence="1 2">
    <name type="scientific">[Brevibacterium] flavum</name>
    <dbReference type="NCBI Taxonomy" id="92706"/>
    <lineage>
        <taxon>Bacteria</taxon>
        <taxon>Bacillati</taxon>
        <taxon>Actinomycetota</taxon>
        <taxon>Actinomycetes</taxon>
        <taxon>Mycobacteriales</taxon>
        <taxon>Corynebacteriaceae</taxon>
        <taxon>Corynebacterium</taxon>
    </lineage>
</organism>
<dbReference type="Pfam" id="PF13365">
    <property type="entry name" value="Trypsin_2"/>
    <property type="match status" value="1"/>
</dbReference>